<feature type="transmembrane region" description="Helical" evidence="1">
    <location>
        <begin position="162"/>
        <end position="182"/>
    </location>
</feature>
<protein>
    <submittedName>
        <fullName evidence="2">Uncharacterized protein</fullName>
    </submittedName>
</protein>
<reference evidence="2" key="1">
    <citation type="submission" date="2022-11" db="EMBL/GenBank/DDBJ databases">
        <authorList>
            <person name="Kikuchi T."/>
        </authorList>
    </citation>
    <scope>NUCLEOTIDE SEQUENCE</scope>
    <source>
        <strain evidence="2">PS1010</strain>
    </source>
</reference>
<dbReference type="OrthoDB" id="5874973at2759"/>
<gene>
    <name evidence="2" type="ORF">CAMP_LOCUS17836</name>
</gene>
<dbReference type="AlphaFoldDB" id="A0A9P1N8M1"/>
<feature type="transmembrane region" description="Helical" evidence="1">
    <location>
        <begin position="115"/>
        <end position="142"/>
    </location>
</feature>
<keyword evidence="1" id="KW-0812">Transmembrane</keyword>
<dbReference type="EMBL" id="CANHGI010000006">
    <property type="protein sequence ID" value="CAI5455199.1"/>
    <property type="molecule type" value="Genomic_DNA"/>
</dbReference>
<feature type="transmembrane region" description="Helical" evidence="1">
    <location>
        <begin position="64"/>
        <end position="83"/>
    </location>
</feature>
<name>A0A9P1N8M1_9PELO</name>
<keyword evidence="3" id="KW-1185">Reference proteome</keyword>
<comment type="caution">
    <text evidence="2">The sequence shown here is derived from an EMBL/GenBank/DDBJ whole genome shotgun (WGS) entry which is preliminary data.</text>
</comment>
<accession>A0A9P1N8M1</accession>
<evidence type="ECO:0000256" key="1">
    <source>
        <dbReference type="SAM" id="Phobius"/>
    </source>
</evidence>
<keyword evidence="1" id="KW-1133">Transmembrane helix</keyword>
<sequence length="223" mass="25256">MNEEHNESSSSGCEHQIEILVSADATTNKRQKTNKHVETEVHELGYDPFSYCGRRIHVLLLTKLVTIFTIPFYLSIILFISIFGNGVSIMFACIILGSVIFSAIYGAFHGAKMCLVPFVILQLVFLIYDVILICLLLITAVFPSLYISNLIAQELNMPPFPLIQVLFGWCLLLTLLLAPLVWTTHVVYIDFLFITHVDEMLHLLKEANQKVSQDDASPNRTYF</sequence>
<organism evidence="2 3">
    <name type="scientific">Caenorhabditis angaria</name>
    <dbReference type="NCBI Taxonomy" id="860376"/>
    <lineage>
        <taxon>Eukaryota</taxon>
        <taxon>Metazoa</taxon>
        <taxon>Ecdysozoa</taxon>
        <taxon>Nematoda</taxon>
        <taxon>Chromadorea</taxon>
        <taxon>Rhabditida</taxon>
        <taxon>Rhabditina</taxon>
        <taxon>Rhabditomorpha</taxon>
        <taxon>Rhabditoidea</taxon>
        <taxon>Rhabditidae</taxon>
        <taxon>Peloderinae</taxon>
        <taxon>Caenorhabditis</taxon>
    </lineage>
</organism>
<keyword evidence="1" id="KW-0472">Membrane</keyword>
<evidence type="ECO:0000313" key="2">
    <source>
        <dbReference type="EMBL" id="CAI5455199.1"/>
    </source>
</evidence>
<feature type="transmembrane region" description="Helical" evidence="1">
    <location>
        <begin position="89"/>
        <end position="108"/>
    </location>
</feature>
<dbReference type="Proteomes" id="UP001152747">
    <property type="component" value="Unassembled WGS sequence"/>
</dbReference>
<proteinExistence type="predicted"/>
<evidence type="ECO:0000313" key="3">
    <source>
        <dbReference type="Proteomes" id="UP001152747"/>
    </source>
</evidence>